<protein>
    <recommendedName>
        <fullName evidence="8">Aminomethyltransferase folate-binding domain-containing protein</fullName>
    </recommendedName>
</protein>
<evidence type="ECO:0000259" key="4">
    <source>
        <dbReference type="Pfam" id="PF10170"/>
    </source>
</evidence>
<feature type="domain" description="Cysteine-rich DPF motif" evidence="4">
    <location>
        <begin position="362"/>
        <end position="457"/>
    </location>
</feature>
<dbReference type="VEuPathDB" id="VectorBase:AEPI007956"/>
<dbReference type="InterPro" id="IPR017703">
    <property type="entry name" value="YgfZ/GCV_T_CS"/>
</dbReference>
<reference evidence="7" key="1">
    <citation type="submission" date="2013-03" db="EMBL/GenBank/DDBJ databases">
        <title>The Genome Sequence of Anopheles epiroticus epiroticus2.</title>
        <authorList>
            <consortium name="The Broad Institute Genomics Platform"/>
            <person name="Neafsey D.E."/>
            <person name="Howell P."/>
            <person name="Walker B."/>
            <person name="Young S.K."/>
            <person name="Zeng Q."/>
            <person name="Gargeya S."/>
            <person name="Fitzgerald M."/>
            <person name="Haas B."/>
            <person name="Abouelleil A."/>
            <person name="Allen A.W."/>
            <person name="Alvarado L."/>
            <person name="Arachchi H.M."/>
            <person name="Berlin A.M."/>
            <person name="Chapman S.B."/>
            <person name="Gainer-Dewar J."/>
            <person name="Goldberg J."/>
            <person name="Griggs A."/>
            <person name="Gujja S."/>
            <person name="Hansen M."/>
            <person name="Howarth C."/>
            <person name="Imamovic A."/>
            <person name="Ireland A."/>
            <person name="Larimer J."/>
            <person name="McCowan C."/>
            <person name="Murphy C."/>
            <person name="Pearson M."/>
            <person name="Poon T.W."/>
            <person name="Priest M."/>
            <person name="Roberts A."/>
            <person name="Saif S."/>
            <person name="Shea T."/>
            <person name="Sisk P."/>
            <person name="Sykes S."/>
            <person name="Wortman J."/>
            <person name="Nusbaum C."/>
            <person name="Birren B."/>
        </authorList>
    </citation>
    <scope>NUCLEOTIDE SEQUENCE [LARGE SCALE GENOMIC DNA]</scope>
    <source>
        <strain evidence="7">Epiroticus2</strain>
    </source>
</reference>
<evidence type="ECO:0000256" key="3">
    <source>
        <dbReference type="ARBA" id="ARBA00023128"/>
    </source>
</evidence>
<evidence type="ECO:0000256" key="1">
    <source>
        <dbReference type="ARBA" id="ARBA00004173"/>
    </source>
</evidence>
<evidence type="ECO:0000313" key="6">
    <source>
        <dbReference type="EnsemblMetazoa" id="AEPI007956-PA"/>
    </source>
</evidence>
<evidence type="ECO:0000256" key="2">
    <source>
        <dbReference type="ARBA" id="ARBA00022946"/>
    </source>
</evidence>
<name>A0A182PLY4_9DIPT</name>
<accession>A0A182PLY4</accession>
<dbReference type="InterPro" id="IPR027266">
    <property type="entry name" value="TrmE/GcvT-like"/>
</dbReference>
<organism evidence="6 7">
    <name type="scientific">Anopheles epiroticus</name>
    <dbReference type="NCBI Taxonomy" id="199890"/>
    <lineage>
        <taxon>Eukaryota</taxon>
        <taxon>Metazoa</taxon>
        <taxon>Ecdysozoa</taxon>
        <taxon>Arthropoda</taxon>
        <taxon>Hexapoda</taxon>
        <taxon>Insecta</taxon>
        <taxon>Pterygota</taxon>
        <taxon>Neoptera</taxon>
        <taxon>Endopterygota</taxon>
        <taxon>Diptera</taxon>
        <taxon>Nematocera</taxon>
        <taxon>Culicoidea</taxon>
        <taxon>Culicidae</taxon>
        <taxon>Anophelinae</taxon>
        <taxon>Anopheles</taxon>
    </lineage>
</organism>
<dbReference type="PANTHER" id="PTHR22602:SF0">
    <property type="entry name" value="TRANSFERASE CAF17, MITOCHONDRIAL-RELATED"/>
    <property type="match status" value="1"/>
</dbReference>
<sequence length="458" mass="51632">MLLGRFISSAIYYPHRKWPAALRQNRTLVNSVRRLHQSNPVHGPFTLAALTERKFVRVQGTDSVSFLQGLMTNDMRHFEHSGTVYAMFLRANGRVFCDTLLYKRPGATEQEPHDYLLECDVTVAPRLEKHLKLYRLRKKVQVTLDETYRVWAAFKPGTDESDDSPGSSNLICPEGRLHVFKDPRLPRLGYRVLSSEQQVESKEPLLRIFPGAELSADTAVPYTVFRYSLGVGEGEENLPDGKCFPLECNCDLLHGVSFHKGCYIGQELTARTYHTGVIRKRLMPLVFDEPPMLTGGDSEAMRDAEIKNEEGSVVGKLRGLVGNRGIGLLRIEKVLPEGKLTLHVAETGSSSVATETHPLIPFRCDLCGLNENCDYRGRRPPFASKIEFPEECYVMRDPFAPPPQAAPDKPSSEYYLLLGADCNLCQRTVCKATECSFFYGATFCRRCSLDRVQEFPLE</sequence>
<dbReference type="AlphaFoldDB" id="A0A182PLY4"/>
<dbReference type="PANTHER" id="PTHR22602">
    <property type="entry name" value="TRANSFERASE CAF17, MITOCHONDRIAL-RELATED"/>
    <property type="match status" value="1"/>
</dbReference>
<dbReference type="Gene3D" id="3.30.1360.120">
    <property type="entry name" value="Probable tRNA modification gtpase trme, domain 1"/>
    <property type="match status" value="1"/>
</dbReference>
<proteinExistence type="predicted"/>
<dbReference type="STRING" id="199890.A0A182PLY4"/>
<keyword evidence="7" id="KW-1185">Reference proteome</keyword>
<dbReference type="Proteomes" id="UP000075885">
    <property type="component" value="Unassembled WGS sequence"/>
</dbReference>
<reference evidence="6" key="2">
    <citation type="submission" date="2020-05" db="UniProtKB">
        <authorList>
            <consortium name="EnsemblMetazoa"/>
        </authorList>
    </citation>
    <scope>IDENTIFICATION</scope>
    <source>
        <strain evidence="6">Epiroticus2</strain>
    </source>
</reference>
<dbReference type="GO" id="GO:0005759">
    <property type="term" value="C:mitochondrial matrix"/>
    <property type="evidence" value="ECO:0007669"/>
    <property type="project" value="TreeGrafter"/>
</dbReference>
<dbReference type="GO" id="GO:0016226">
    <property type="term" value="P:iron-sulfur cluster assembly"/>
    <property type="evidence" value="ECO:0007669"/>
    <property type="project" value="TreeGrafter"/>
</dbReference>
<evidence type="ECO:0008006" key="8">
    <source>
        <dbReference type="Google" id="ProtNLM"/>
    </source>
</evidence>
<dbReference type="PRINTS" id="PR01995">
    <property type="entry name" value="UPF0595"/>
</dbReference>
<dbReference type="Pfam" id="PF10170">
    <property type="entry name" value="C6_DPF"/>
    <property type="match status" value="1"/>
</dbReference>
<dbReference type="InterPro" id="IPR057460">
    <property type="entry name" value="CAF17_C"/>
</dbReference>
<dbReference type="InterPro" id="IPR045179">
    <property type="entry name" value="YgfZ/GcvT"/>
</dbReference>
<dbReference type="Pfam" id="PF25455">
    <property type="entry name" value="Beta-barrel_CAF17_C"/>
    <property type="match status" value="1"/>
</dbReference>
<comment type="subcellular location">
    <subcellularLocation>
        <location evidence="1">Mitochondrion</location>
    </subcellularLocation>
</comment>
<feature type="domain" description="CAF17 C-terminal" evidence="5">
    <location>
        <begin position="279"/>
        <end position="342"/>
    </location>
</feature>
<dbReference type="NCBIfam" id="TIGR03317">
    <property type="entry name" value="ygfZ_signature"/>
    <property type="match status" value="1"/>
</dbReference>
<evidence type="ECO:0000313" key="7">
    <source>
        <dbReference type="Proteomes" id="UP000075885"/>
    </source>
</evidence>
<keyword evidence="2" id="KW-0809">Transit peptide</keyword>
<dbReference type="SUPFAM" id="SSF103025">
    <property type="entry name" value="Folate-binding domain"/>
    <property type="match status" value="1"/>
</dbReference>
<evidence type="ECO:0000259" key="5">
    <source>
        <dbReference type="Pfam" id="PF25455"/>
    </source>
</evidence>
<dbReference type="EnsemblMetazoa" id="AEPI007956-RA">
    <property type="protein sequence ID" value="AEPI007956-PA"/>
    <property type="gene ID" value="AEPI007956"/>
</dbReference>
<keyword evidence="3" id="KW-0496">Mitochondrion</keyword>
<dbReference type="InterPro" id="IPR018785">
    <property type="entry name" value="CDPF1_dom"/>
</dbReference>